<name>A0AA92R6P0_9VIBR</name>
<dbReference type="GO" id="GO:0016853">
    <property type="term" value="F:isomerase activity"/>
    <property type="evidence" value="ECO:0007669"/>
    <property type="project" value="UniProtKB-KW"/>
</dbReference>
<protein>
    <submittedName>
        <fullName evidence="1">Chalcone isomerase family protein</fullName>
    </submittedName>
</protein>
<organism evidence="1 2">
    <name type="scientific">Vibrio diabolicus</name>
    <dbReference type="NCBI Taxonomy" id="50719"/>
    <lineage>
        <taxon>Bacteria</taxon>
        <taxon>Pseudomonadati</taxon>
        <taxon>Pseudomonadota</taxon>
        <taxon>Gammaproteobacteria</taxon>
        <taxon>Vibrionales</taxon>
        <taxon>Vibrionaceae</taxon>
        <taxon>Vibrio</taxon>
        <taxon>Vibrio diabolicus subgroup</taxon>
    </lineage>
</organism>
<dbReference type="RefSeq" id="WP_046874770.1">
    <property type="nucleotide sequence ID" value="NZ_CAJDZM010000011.1"/>
</dbReference>
<gene>
    <name evidence="1" type="ORF">JOS67_09505</name>
</gene>
<dbReference type="EMBL" id="CP069195">
    <property type="protein sequence ID" value="QRG81846.1"/>
    <property type="molecule type" value="Genomic_DNA"/>
</dbReference>
<accession>A0AA92R6P0</accession>
<dbReference type="Proteomes" id="UP000596337">
    <property type="component" value="Chromosome 1"/>
</dbReference>
<proteinExistence type="predicted"/>
<keyword evidence="1" id="KW-0413">Isomerase</keyword>
<dbReference type="GeneID" id="57841067"/>
<dbReference type="AlphaFoldDB" id="A0AA92R6P0"/>
<evidence type="ECO:0000313" key="2">
    <source>
        <dbReference type="Proteomes" id="UP000596337"/>
    </source>
</evidence>
<sequence>MKSLKRDLTQRLIKVVASLVVMGSFALQAQPVGNSENADKMSSWEGWKTVGEAQLTWFIFDIYQSRLKAPDGKFIVNGDVSPHPLALEINYQRDISKQQLLDVTDEQWAKLGFTESYRKSWISELNRMFPDIKKGDELTYLTDGKTGQLLYRQAGIAQIKTVGFVQDERMNDAFLSIWLSPNTEFPKLRKQLIGQVR</sequence>
<reference evidence="1 2" key="1">
    <citation type="submission" date="2021-01" db="EMBL/GenBank/DDBJ databases">
        <title>Characterization of a novel blaVMB-2- harboring plasmid in Vibrio diabolicus.</title>
        <authorList>
            <person name="Liu M."/>
        </authorList>
    </citation>
    <scope>NUCLEOTIDE SEQUENCE [LARGE SCALE GENOMIC DNA]</scope>
    <source>
        <strain evidence="1 2">SLV18</strain>
    </source>
</reference>
<evidence type="ECO:0000313" key="1">
    <source>
        <dbReference type="EMBL" id="QRG81846.1"/>
    </source>
</evidence>